<dbReference type="Proteomes" id="UP000000305">
    <property type="component" value="Unassembled WGS sequence"/>
</dbReference>
<gene>
    <name evidence="2" type="ORF">DAPPUDRAFT_272282</name>
</gene>
<protein>
    <submittedName>
        <fullName evidence="2">Uncharacterized protein</fullName>
    </submittedName>
</protein>
<sequence>MADPTADDDEELHTEDPEALKVLRANAKRRFTNLIKLARDLMADHGSRTSIKNRRQDLIVAFQECSHHNNCYKAIRPDDGRSDTWITTIETDLDFWLDTIEEHLFMRIGESNSSRASFRSRLSQQPLLTEEMNQVQSPRPISDPDWSDLRRRVNQLELQGVHGYSGSPSLRPGRSPPQPPPRPSSAPTQHPDADDEVRTRFTVGTRLVSIASASDSDISGDILKCSAKKSPTLRLSF</sequence>
<feature type="compositionally biased region" description="Pro residues" evidence="1">
    <location>
        <begin position="174"/>
        <end position="184"/>
    </location>
</feature>
<dbReference type="KEGG" id="dpx:DAPPUDRAFT_272282"/>
<evidence type="ECO:0000256" key="1">
    <source>
        <dbReference type="SAM" id="MobiDB-lite"/>
    </source>
</evidence>
<proteinExistence type="predicted"/>
<evidence type="ECO:0000313" key="3">
    <source>
        <dbReference type="Proteomes" id="UP000000305"/>
    </source>
</evidence>
<dbReference type="InParanoid" id="E9I2W1"/>
<feature type="compositionally biased region" description="Polar residues" evidence="1">
    <location>
        <begin position="128"/>
        <end position="139"/>
    </location>
</feature>
<dbReference type="AlphaFoldDB" id="E9I2W1"/>
<feature type="region of interest" description="Disordered" evidence="1">
    <location>
        <begin position="160"/>
        <end position="201"/>
    </location>
</feature>
<organism evidence="2 3">
    <name type="scientific">Daphnia pulex</name>
    <name type="common">Water flea</name>
    <dbReference type="NCBI Taxonomy" id="6669"/>
    <lineage>
        <taxon>Eukaryota</taxon>
        <taxon>Metazoa</taxon>
        <taxon>Ecdysozoa</taxon>
        <taxon>Arthropoda</taxon>
        <taxon>Crustacea</taxon>
        <taxon>Branchiopoda</taxon>
        <taxon>Diplostraca</taxon>
        <taxon>Cladocera</taxon>
        <taxon>Anomopoda</taxon>
        <taxon>Daphniidae</taxon>
        <taxon>Daphnia</taxon>
    </lineage>
</organism>
<dbReference type="EMBL" id="GL734264">
    <property type="protein sequence ID" value="EFX61667.1"/>
    <property type="molecule type" value="Genomic_DNA"/>
</dbReference>
<evidence type="ECO:0000313" key="2">
    <source>
        <dbReference type="EMBL" id="EFX61667.1"/>
    </source>
</evidence>
<keyword evidence="3" id="KW-1185">Reference proteome</keyword>
<name>E9I2W1_DAPPU</name>
<accession>E9I2W1</accession>
<feature type="region of interest" description="Disordered" evidence="1">
    <location>
        <begin position="128"/>
        <end position="147"/>
    </location>
</feature>
<dbReference type="HOGENOM" id="CLU_1171665_0_0_1"/>
<feature type="compositionally biased region" description="Low complexity" evidence="1">
    <location>
        <begin position="164"/>
        <end position="173"/>
    </location>
</feature>
<reference evidence="2 3" key="1">
    <citation type="journal article" date="2011" name="Science">
        <title>The ecoresponsive genome of Daphnia pulex.</title>
        <authorList>
            <person name="Colbourne J.K."/>
            <person name="Pfrender M.E."/>
            <person name="Gilbert D."/>
            <person name="Thomas W.K."/>
            <person name="Tucker A."/>
            <person name="Oakley T.H."/>
            <person name="Tokishita S."/>
            <person name="Aerts A."/>
            <person name="Arnold G.J."/>
            <person name="Basu M.K."/>
            <person name="Bauer D.J."/>
            <person name="Caceres C.E."/>
            <person name="Carmel L."/>
            <person name="Casola C."/>
            <person name="Choi J.H."/>
            <person name="Detter J.C."/>
            <person name="Dong Q."/>
            <person name="Dusheyko S."/>
            <person name="Eads B.D."/>
            <person name="Frohlich T."/>
            <person name="Geiler-Samerotte K.A."/>
            <person name="Gerlach D."/>
            <person name="Hatcher P."/>
            <person name="Jogdeo S."/>
            <person name="Krijgsveld J."/>
            <person name="Kriventseva E.V."/>
            <person name="Kultz D."/>
            <person name="Laforsch C."/>
            <person name="Lindquist E."/>
            <person name="Lopez J."/>
            <person name="Manak J.R."/>
            <person name="Muller J."/>
            <person name="Pangilinan J."/>
            <person name="Patwardhan R.P."/>
            <person name="Pitluck S."/>
            <person name="Pritham E.J."/>
            <person name="Rechtsteiner A."/>
            <person name="Rho M."/>
            <person name="Rogozin I.B."/>
            <person name="Sakarya O."/>
            <person name="Salamov A."/>
            <person name="Schaack S."/>
            <person name="Shapiro H."/>
            <person name="Shiga Y."/>
            <person name="Skalitzky C."/>
            <person name="Smith Z."/>
            <person name="Souvorov A."/>
            <person name="Sung W."/>
            <person name="Tang Z."/>
            <person name="Tsuchiya D."/>
            <person name="Tu H."/>
            <person name="Vos H."/>
            <person name="Wang M."/>
            <person name="Wolf Y.I."/>
            <person name="Yamagata H."/>
            <person name="Yamada T."/>
            <person name="Ye Y."/>
            <person name="Shaw J.R."/>
            <person name="Andrews J."/>
            <person name="Crease T.J."/>
            <person name="Tang H."/>
            <person name="Lucas S.M."/>
            <person name="Robertson H.M."/>
            <person name="Bork P."/>
            <person name="Koonin E.V."/>
            <person name="Zdobnov E.M."/>
            <person name="Grigoriev I.V."/>
            <person name="Lynch M."/>
            <person name="Boore J.L."/>
        </authorList>
    </citation>
    <scope>NUCLEOTIDE SEQUENCE [LARGE SCALE GENOMIC DNA]</scope>
</reference>
<dbReference type="OrthoDB" id="10568547at2759"/>